<evidence type="ECO:0000256" key="1">
    <source>
        <dbReference type="SAM" id="MobiDB-lite"/>
    </source>
</evidence>
<feature type="region of interest" description="Disordered" evidence="1">
    <location>
        <begin position="598"/>
        <end position="627"/>
    </location>
</feature>
<proteinExistence type="predicted"/>
<gene>
    <name evidence="2" type="ORF">Tci_055239</name>
</gene>
<dbReference type="AlphaFoldDB" id="A0A6L2NAQ7"/>
<protein>
    <recommendedName>
        <fullName evidence="3">Reverse transcriptase domain-containing protein</fullName>
    </recommendedName>
</protein>
<feature type="compositionally biased region" description="Acidic residues" evidence="1">
    <location>
        <begin position="598"/>
        <end position="607"/>
    </location>
</feature>
<feature type="compositionally biased region" description="Basic and acidic residues" evidence="1">
    <location>
        <begin position="209"/>
        <end position="220"/>
    </location>
</feature>
<feature type="region of interest" description="Disordered" evidence="1">
    <location>
        <begin position="199"/>
        <end position="220"/>
    </location>
</feature>
<evidence type="ECO:0000313" key="2">
    <source>
        <dbReference type="EMBL" id="GEU83261.1"/>
    </source>
</evidence>
<evidence type="ECO:0008006" key="3">
    <source>
        <dbReference type="Google" id="ProtNLM"/>
    </source>
</evidence>
<name>A0A6L2NAQ7_TANCI</name>
<accession>A0A6L2NAQ7</accession>
<reference evidence="2" key="1">
    <citation type="journal article" date="2019" name="Sci. Rep.">
        <title>Draft genome of Tanacetum cinerariifolium, the natural source of mosquito coil.</title>
        <authorList>
            <person name="Yamashiro T."/>
            <person name="Shiraishi A."/>
            <person name="Satake H."/>
            <person name="Nakayama K."/>
        </authorList>
    </citation>
    <scope>NUCLEOTIDE SEQUENCE</scope>
</reference>
<dbReference type="EMBL" id="BKCJ010008647">
    <property type="protein sequence ID" value="GEU83261.1"/>
    <property type="molecule type" value="Genomic_DNA"/>
</dbReference>
<comment type="caution">
    <text evidence="2">The sequence shown here is derived from an EMBL/GenBank/DDBJ whole genome shotgun (WGS) entry which is preliminary data.</text>
</comment>
<sequence length="684" mass="78531">MEPAACGVVLNLTEGREMVVRRRRVEARCSFLEKLGIHSIGIWMCECSCGDSTTSFKEPSYNQNYNDNYYPHESPTFPCCDNYGGSHKTFQCQPMDQNTDFFGSDQIQTLQYPEVHPPSQEKSDEVFQAKGDLMKSIQTFLEEFNCIPFEKKPQILLEAWFKFFAIKRAQPENSNELFQKLLEDLKELAEYKESLENSSKEIAVSNSNQEKEDPPQDSDIRQLIREECCVEVSEEQKQKMEDTILDALNFKLFSINSNSQRLDKKKQEVKNVVEQPVERGNRSIESLQNFRVIHESSNSLNNTSQISLVHAIAPILSTEEPEHSLSMGYEHLSITPEMESDEVTESNAKNLLPIPSEYEVTLEDESECDMSAKNDCSPPFTTFSNPFFKDNDDLDSSNDESLPKEDVPAEEFKVYSNPFFDEDEINSDKLDPHCFNVESDFVESLLNRDTFIDSSSKFDFSGELAHVNPEIPESDFDFKKEIHLSENLLYVNSTSQPSEELNADEERIKREHAKYLNRMEMFTINPRPRPTMNANPIIEFHSSLPIPVQDIDSQREEIDIVTETDDVLPPSVENEDSEGEIDVIEELLSDNSITFTEDEASDSDYQDDPSVPQPLPEPPDAEFETDSEKEIPVVMNEKDEFDDDYFPFMFVIRIFLPYLFCSKMFISFLSVESEDTIFDPGISV</sequence>
<organism evidence="2">
    <name type="scientific">Tanacetum cinerariifolium</name>
    <name type="common">Dalmatian daisy</name>
    <name type="synonym">Chrysanthemum cinerariifolium</name>
    <dbReference type="NCBI Taxonomy" id="118510"/>
    <lineage>
        <taxon>Eukaryota</taxon>
        <taxon>Viridiplantae</taxon>
        <taxon>Streptophyta</taxon>
        <taxon>Embryophyta</taxon>
        <taxon>Tracheophyta</taxon>
        <taxon>Spermatophyta</taxon>
        <taxon>Magnoliopsida</taxon>
        <taxon>eudicotyledons</taxon>
        <taxon>Gunneridae</taxon>
        <taxon>Pentapetalae</taxon>
        <taxon>asterids</taxon>
        <taxon>campanulids</taxon>
        <taxon>Asterales</taxon>
        <taxon>Asteraceae</taxon>
        <taxon>Asteroideae</taxon>
        <taxon>Anthemideae</taxon>
        <taxon>Anthemidinae</taxon>
        <taxon>Tanacetum</taxon>
    </lineage>
</organism>